<evidence type="ECO:0000259" key="8">
    <source>
        <dbReference type="Pfam" id="PF00999"/>
    </source>
</evidence>
<feature type="domain" description="Cation/H+ exchanger transmembrane" evidence="8">
    <location>
        <begin position="14"/>
        <end position="400"/>
    </location>
</feature>
<evidence type="ECO:0000313" key="10">
    <source>
        <dbReference type="Proteomes" id="UP001595846"/>
    </source>
</evidence>
<protein>
    <submittedName>
        <fullName evidence="9">Cation:proton antiporter</fullName>
    </submittedName>
</protein>
<evidence type="ECO:0000256" key="5">
    <source>
        <dbReference type="ARBA" id="ARBA00022989"/>
    </source>
</evidence>
<keyword evidence="6 7" id="KW-0472">Membrane</keyword>
<dbReference type="Pfam" id="PF00999">
    <property type="entry name" value="Na_H_Exchanger"/>
    <property type="match status" value="1"/>
</dbReference>
<feature type="transmembrane region" description="Helical" evidence="7">
    <location>
        <begin position="383"/>
        <end position="405"/>
    </location>
</feature>
<comment type="subcellular location">
    <subcellularLocation>
        <location evidence="1">Membrane</location>
        <topology evidence="1">Multi-pass membrane protein</topology>
    </subcellularLocation>
</comment>
<keyword evidence="5 7" id="KW-1133">Transmembrane helix</keyword>
<evidence type="ECO:0000256" key="2">
    <source>
        <dbReference type="ARBA" id="ARBA00005551"/>
    </source>
</evidence>
<dbReference type="EMBL" id="JBHSAQ010000006">
    <property type="protein sequence ID" value="MFC3958547.1"/>
    <property type="molecule type" value="Genomic_DNA"/>
</dbReference>
<feature type="transmembrane region" description="Helical" evidence="7">
    <location>
        <begin position="121"/>
        <end position="154"/>
    </location>
</feature>
<feature type="transmembrane region" description="Helical" evidence="7">
    <location>
        <begin position="6"/>
        <end position="23"/>
    </location>
</feature>
<evidence type="ECO:0000256" key="3">
    <source>
        <dbReference type="ARBA" id="ARBA00022448"/>
    </source>
</evidence>
<reference evidence="9 10" key="1">
    <citation type="journal article" date="2019" name="Int. J. Syst. Evol. Microbiol.">
        <title>The Global Catalogue of Microorganisms (GCM) 10K type strain sequencing project: providing services to taxonomists for standard genome sequencing and annotation.</title>
        <authorList>
            <consortium name="The Broad Institute Genomics Platform"/>
            <consortium name="The Broad Institute Genome Sequencing Center for Infectious Disease"/>
            <person name="Wu L."/>
            <person name="Ma J."/>
        </authorList>
    </citation>
    <scope>NUCLEOTIDE SEQUENCE [LARGE SCALE GENOMIC DNA]</scope>
    <source>
        <strain evidence="9 10">IBRC-M 10256</strain>
    </source>
</reference>
<dbReference type="Gene3D" id="1.20.1530.20">
    <property type="match status" value="1"/>
</dbReference>
<dbReference type="PANTHER" id="PTHR42751">
    <property type="entry name" value="SODIUM/HYDROGEN EXCHANGER FAMILY/TRKA DOMAIN PROTEIN"/>
    <property type="match status" value="1"/>
</dbReference>
<feature type="transmembrane region" description="Helical" evidence="7">
    <location>
        <begin position="243"/>
        <end position="272"/>
    </location>
</feature>
<dbReference type="Proteomes" id="UP001595846">
    <property type="component" value="Unassembled WGS sequence"/>
</dbReference>
<comment type="similarity">
    <text evidence="2">Belongs to the monovalent cation:proton antiporter 2 (CPA2) transporter (TC 2.A.37) family.</text>
</comment>
<dbReference type="InterPro" id="IPR006153">
    <property type="entry name" value="Cation/H_exchanger_TM"/>
</dbReference>
<dbReference type="InterPro" id="IPR038770">
    <property type="entry name" value="Na+/solute_symporter_sf"/>
</dbReference>
<dbReference type="RefSeq" id="WP_256530888.1">
    <property type="nucleotide sequence ID" value="NZ_CP101824.1"/>
</dbReference>
<keyword evidence="3" id="KW-0813">Transport</keyword>
<gene>
    <name evidence="9" type="ORF">ACFOUR_09230</name>
</gene>
<sequence>MAEVTLFQVGILFAAAALAGLVADRAGQSVIPLYILVGIVLGPFVLGRLPDVAPPFEVAGVDLVAGASAVAVDGTGEFVTLGAELGIVLLLFFLGLEFNLERLLASRRKIGTAGTIDLGTFVVGFGLGWLLFGGALAAFFVAGIVYISSSAIITKSLIDLGWIANDEADPILGILVYEDLFIAVYLAIATAIATGSGGVSEALGSVAIGLGFIGALVAFVSVGEPFFERLLAGASHEFTVIRTLGLTVLIAGVALSLGVSEAVAAFFVGMGFASTGHVHDLERLLEPVRDAFAALFFLWIGLRTDPGSFGPVVDLIAIAVVVTTVTKLVTAYWGGRVYDLSAKRSLRVALGMTTRGEFSLIIASVALTAGANEVLPGSVADELYALAVGYVLAMSVLGTTLMGYADRIEAVVVPRLETRSA</sequence>
<proteinExistence type="inferred from homology"/>
<accession>A0ABD5NNF5</accession>
<evidence type="ECO:0000256" key="4">
    <source>
        <dbReference type="ARBA" id="ARBA00022692"/>
    </source>
</evidence>
<feature type="transmembrane region" description="Helical" evidence="7">
    <location>
        <begin position="174"/>
        <end position="195"/>
    </location>
</feature>
<feature type="transmembrane region" description="Helical" evidence="7">
    <location>
        <begin position="202"/>
        <end position="223"/>
    </location>
</feature>
<feature type="transmembrane region" description="Helical" evidence="7">
    <location>
        <begin position="308"/>
        <end position="334"/>
    </location>
</feature>
<dbReference type="AlphaFoldDB" id="A0ABD5NNF5"/>
<keyword evidence="10" id="KW-1185">Reference proteome</keyword>
<name>A0ABD5NNF5_9EURY</name>
<evidence type="ECO:0000256" key="6">
    <source>
        <dbReference type="ARBA" id="ARBA00023136"/>
    </source>
</evidence>
<evidence type="ECO:0000256" key="7">
    <source>
        <dbReference type="SAM" id="Phobius"/>
    </source>
</evidence>
<dbReference type="GeneID" id="73903596"/>
<feature type="transmembrane region" description="Helical" evidence="7">
    <location>
        <begin position="78"/>
        <end position="100"/>
    </location>
</feature>
<dbReference type="GO" id="GO:0016020">
    <property type="term" value="C:membrane"/>
    <property type="evidence" value="ECO:0007669"/>
    <property type="project" value="UniProtKB-SubCell"/>
</dbReference>
<evidence type="ECO:0000313" key="9">
    <source>
        <dbReference type="EMBL" id="MFC3958547.1"/>
    </source>
</evidence>
<feature type="transmembrane region" description="Helical" evidence="7">
    <location>
        <begin position="346"/>
        <end position="371"/>
    </location>
</feature>
<organism evidence="9 10">
    <name type="scientific">Halovivax cerinus</name>
    <dbReference type="NCBI Taxonomy" id="1487865"/>
    <lineage>
        <taxon>Archaea</taxon>
        <taxon>Methanobacteriati</taxon>
        <taxon>Methanobacteriota</taxon>
        <taxon>Stenosarchaea group</taxon>
        <taxon>Halobacteria</taxon>
        <taxon>Halobacteriales</taxon>
        <taxon>Natrialbaceae</taxon>
        <taxon>Halovivax</taxon>
    </lineage>
</organism>
<comment type="caution">
    <text evidence="9">The sequence shown here is derived from an EMBL/GenBank/DDBJ whole genome shotgun (WGS) entry which is preliminary data.</text>
</comment>
<evidence type="ECO:0000256" key="1">
    <source>
        <dbReference type="ARBA" id="ARBA00004141"/>
    </source>
</evidence>
<dbReference type="PANTHER" id="PTHR42751:SF4">
    <property type="entry name" value="K(+)_H(+) ANTIPORTER SUBUNIT KHTU"/>
    <property type="match status" value="1"/>
</dbReference>
<feature type="transmembrane region" description="Helical" evidence="7">
    <location>
        <begin position="30"/>
        <end position="49"/>
    </location>
</feature>
<keyword evidence="4 7" id="KW-0812">Transmembrane</keyword>